<dbReference type="OrthoDB" id="4327074at2759"/>
<sequence length="424" mass="47671">MAGKDWFSSFMERNPTLSVRQPQATSLSRATSFNPTNVARFFGNLTCLMVRYGFQPEAIWNMDETSTVTVQTPSTIIAAKGKKQVGAMTSAERGTLVTLAMAVNALGNHIPPHFIFPRKKYFNNFVHDGPRGCIGTANGSGWMQDGDFVAFLHHFKKHSNAFKESPQLLLLDNHSSHLSLQGIEFCRENYIVLLSFPPHCSHKLQPLDRSVYGPLKRYINSTMDFWLKMHPGRTITIYDLPSIVATALPAAATPANIMSRFRCTGIWPLDPHIFKEADFSPAFVTDRPAPTISGEPATPVDPGEVTLADVPLSSDQSPACGKTPDNPRRPEMIELKHIGEWCVVNYDNDAYPGVIMDAEGHNVKVKCLHRNGINKFHWPSLREDICWYHDWQILCLIPEPQALNRRSLQIEPSAWKYVEEQLEN</sequence>
<feature type="domain" description="DDE-1" evidence="1">
    <location>
        <begin position="97"/>
        <end position="220"/>
    </location>
</feature>
<accession>A0A9Q1F636</accession>
<dbReference type="InterPro" id="IPR004875">
    <property type="entry name" value="DDE_SF_endonuclease_dom"/>
</dbReference>
<comment type="caution">
    <text evidence="2">The sequence shown here is derived from an EMBL/GenBank/DDBJ whole genome shotgun (WGS) entry which is preliminary data.</text>
</comment>
<dbReference type="EMBL" id="JAINUF010000008">
    <property type="protein sequence ID" value="KAJ8351800.1"/>
    <property type="molecule type" value="Genomic_DNA"/>
</dbReference>
<dbReference type="PANTHER" id="PTHR19303:SF71">
    <property type="entry name" value="ZINC FINGER PHD-TYPE DOMAIN-CONTAINING PROTEIN"/>
    <property type="match status" value="1"/>
</dbReference>
<organism evidence="2 3">
    <name type="scientific">Synaphobranchus kaupii</name>
    <name type="common">Kaup's arrowtooth eel</name>
    <dbReference type="NCBI Taxonomy" id="118154"/>
    <lineage>
        <taxon>Eukaryota</taxon>
        <taxon>Metazoa</taxon>
        <taxon>Chordata</taxon>
        <taxon>Craniata</taxon>
        <taxon>Vertebrata</taxon>
        <taxon>Euteleostomi</taxon>
        <taxon>Actinopterygii</taxon>
        <taxon>Neopterygii</taxon>
        <taxon>Teleostei</taxon>
        <taxon>Anguilliformes</taxon>
        <taxon>Synaphobranchidae</taxon>
        <taxon>Synaphobranchus</taxon>
    </lineage>
</organism>
<gene>
    <name evidence="2" type="ORF">SKAU_G00232760</name>
</gene>
<dbReference type="GO" id="GO:0003677">
    <property type="term" value="F:DNA binding"/>
    <property type="evidence" value="ECO:0007669"/>
    <property type="project" value="TreeGrafter"/>
</dbReference>
<name>A0A9Q1F636_SYNKA</name>
<proteinExistence type="predicted"/>
<dbReference type="AlphaFoldDB" id="A0A9Q1F636"/>
<evidence type="ECO:0000259" key="1">
    <source>
        <dbReference type="Pfam" id="PF03184"/>
    </source>
</evidence>
<dbReference type="InterPro" id="IPR050863">
    <property type="entry name" value="CenT-Element_Derived"/>
</dbReference>
<keyword evidence="3" id="KW-1185">Reference proteome</keyword>
<protein>
    <recommendedName>
        <fullName evidence="1">DDE-1 domain-containing protein</fullName>
    </recommendedName>
</protein>
<evidence type="ECO:0000313" key="2">
    <source>
        <dbReference type="EMBL" id="KAJ8351800.1"/>
    </source>
</evidence>
<reference evidence="2" key="1">
    <citation type="journal article" date="2023" name="Science">
        <title>Genome structures resolve the early diversification of teleost fishes.</title>
        <authorList>
            <person name="Parey E."/>
            <person name="Louis A."/>
            <person name="Montfort J."/>
            <person name="Bouchez O."/>
            <person name="Roques C."/>
            <person name="Iampietro C."/>
            <person name="Lluch J."/>
            <person name="Castinel A."/>
            <person name="Donnadieu C."/>
            <person name="Desvignes T."/>
            <person name="Floi Bucao C."/>
            <person name="Jouanno E."/>
            <person name="Wen M."/>
            <person name="Mejri S."/>
            <person name="Dirks R."/>
            <person name="Jansen H."/>
            <person name="Henkel C."/>
            <person name="Chen W.J."/>
            <person name="Zahm M."/>
            <person name="Cabau C."/>
            <person name="Klopp C."/>
            <person name="Thompson A.W."/>
            <person name="Robinson-Rechavi M."/>
            <person name="Braasch I."/>
            <person name="Lecointre G."/>
            <person name="Bobe J."/>
            <person name="Postlethwait J.H."/>
            <person name="Berthelot C."/>
            <person name="Roest Crollius H."/>
            <person name="Guiguen Y."/>
        </authorList>
    </citation>
    <scope>NUCLEOTIDE SEQUENCE</scope>
    <source>
        <strain evidence="2">WJC10195</strain>
    </source>
</reference>
<dbReference type="PANTHER" id="PTHR19303">
    <property type="entry name" value="TRANSPOSON"/>
    <property type="match status" value="1"/>
</dbReference>
<dbReference type="Proteomes" id="UP001152622">
    <property type="component" value="Chromosome 8"/>
</dbReference>
<dbReference type="Pfam" id="PF03184">
    <property type="entry name" value="DDE_1"/>
    <property type="match status" value="1"/>
</dbReference>
<evidence type="ECO:0000313" key="3">
    <source>
        <dbReference type="Proteomes" id="UP001152622"/>
    </source>
</evidence>
<dbReference type="GO" id="GO:0005634">
    <property type="term" value="C:nucleus"/>
    <property type="evidence" value="ECO:0007669"/>
    <property type="project" value="TreeGrafter"/>
</dbReference>